<keyword evidence="9" id="KW-1133">Transmembrane helix</keyword>
<evidence type="ECO:0000256" key="2">
    <source>
        <dbReference type="ARBA" id="ARBA00004651"/>
    </source>
</evidence>
<evidence type="ECO:0000259" key="12">
    <source>
        <dbReference type="PROSITE" id="PS50109"/>
    </source>
</evidence>
<evidence type="ECO:0000256" key="7">
    <source>
        <dbReference type="ARBA" id="ARBA00022692"/>
    </source>
</evidence>
<proteinExistence type="predicted"/>
<keyword evidence="6" id="KW-0808">Transferase</keyword>
<dbReference type="InterPro" id="IPR036890">
    <property type="entry name" value="HATPase_C_sf"/>
</dbReference>
<dbReference type="Pfam" id="PF02518">
    <property type="entry name" value="HATPase_c"/>
    <property type="match status" value="1"/>
</dbReference>
<dbReference type="GO" id="GO:0005886">
    <property type="term" value="C:plasma membrane"/>
    <property type="evidence" value="ECO:0007669"/>
    <property type="project" value="UniProtKB-SubCell"/>
</dbReference>
<dbReference type="InterPro" id="IPR050351">
    <property type="entry name" value="BphY/WalK/GraS-like"/>
</dbReference>
<dbReference type="RefSeq" id="WP_193736604.1">
    <property type="nucleotide sequence ID" value="NZ_CP063304.1"/>
</dbReference>
<dbReference type="GO" id="GO:0000155">
    <property type="term" value="F:phosphorelay sensor kinase activity"/>
    <property type="evidence" value="ECO:0007669"/>
    <property type="project" value="InterPro"/>
</dbReference>
<dbReference type="KEGG" id="bliq:INP51_04870"/>
<dbReference type="AlphaFoldDB" id="A0A7M2RJV8"/>
<gene>
    <name evidence="13" type="ORF">INP51_04870</name>
</gene>
<evidence type="ECO:0000256" key="9">
    <source>
        <dbReference type="ARBA" id="ARBA00022989"/>
    </source>
</evidence>
<dbReference type="SMART" id="SM00387">
    <property type="entry name" value="HATPase_c"/>
    <property type="match status" value="1"/>
</dbReference>
<evidence type="ECO:0000256" key="11">
    <source>
        <dbReference type="ARBA" id="ARBA00023136"/>
    </source>
</evidence>
<evidence type="ECO:0000256" key="3">
    <source>
        <dbReference type="ARBA" id="ARBA00012438"/>
    </source>
</evidence>
<evidence type="ECO:0000313" key="13">
    <source>
        <dbReference type="EMBL" id="QOV20284.1"/>
    </source>
</evidence>
<protein>
    <recommendedName>
        <fullName evidence="3">histidine kinase</fullName>
        <ecNumber evidence="3">2.7.13.3</ecNumber>
    </recommendedName>
</protein>
<keyword evidence="8 13" id="KW-0418">Kinase</keyword>
<dbReference type="Proteomes" id="UP000593601">
    <property type="component" value="Chromosome"/>
</dbReference>
<keyword evidence="10" id="KW-0902">Two-component regulatory system</keyword>
<comment type="subcellular location">
    <subcellularLocation>
        <location evidence="2">Cell membrane</location>
        <topology evidence="2">Multi-pass membrane protein</topology>
    </subcellularLocation>
</comment>
<dbReference type="CDD" id="cd00082">
    <property type="entry name" value="HisKA"/>
    <property type="match status" value="1"/>
</dbReference>
<name>A0A7M2RJV8_9FIRM</name>
<dbReference type="EC" id="2.7.13.3" evidence="3"/>
<evidence type="ECO:0000256" key="1">
    <source>
        <dbReference type="ARBA" id="ARBA00000085"/>
    </source>
</evidence>
<dbReference type="Gene3D" id="3.30.565.10">
    <property type="entry name" value="Histidine kinase-like ATPase, C-terminal domain"/>
    <property type="match status" value="1"/>
</dbReference>
<keyword evidence="11" id="KW-0472">Membrane</keyword>
<reference evidence="13 14" key="1">
    <citation type="submission" date="2020-10" db="EMBL/GenBank/DDBJ databases">
        <title>Blautia liquoris sp.nov., isolated from the mud in a fermentation cellar used for the production of Chinese strong-flavoured liquor.</title>
        <authorList>
            <person name="Lu L."/>
        </authorList>
    </citation>
    <scope>NUCLEOTIDE SEQUENCE [LARGE SCALE GENOMIC DNA]</scope>
    <source>
        <strain evidence="13 14">LZLJ-3</strain>
    </source>
</reference>
<evidence type="ECO:0000256" key="5">
    <source>
        <dbReference type="ARBA" id="ARBA00022553"/>
    </source>
</evidence>
<accession>A0A7M2RJV8</accession>
<evidence type="ECO:0000313" key="14">
    <source>
        <dbReference type="Proteomes" id="UP000593601"/>
    </source>
</evidence>
<dbReference type="InterPro" id="IPR005467">
    <property type="entry name" value="His_kinase_dom"/>
</dbReference>
<feature type="domain" description="Histidine kinase" evidence="12">
    <location>
        <begin position="121"/>
        <end position="323"/>
    </location>
</feature>
<sequence length="325" mass="37314">MKGFFRKERAVWIVDAAASGLFFLLCAAYHVSIEISIYTVVLLQAAVAILETIRYVKYKQTCGLLESALKNARTVVSELPNSENYVEELYTSLVGILNERCEKSEQEFQESLNRADRYYTKWSHQIKTPIAGMRLLMEEEEMDQPSLKRELYRIEQYVETALQYQRIHATTNDLLIKDYSVKNMAEQALDHTQALFTKKDVTVKTYNLDFSIITDEKWFVFVLEQLISNAVKYTRRGQIDIHGTMQPDKTLIIEDTGIGIRKEDLPRIFEWGYTGANGRMDKKATGVGLALCKDTLDMLGHGITIESESGRGTKVTLYLTQKRME</sequence>
<dbReference type="InterPro" id="IPR003661">
    <property type="entry name" value="HisK_dim/P_dom"/>
</dbReference>
<evidence type="ECO:0000256" key="10">
    <source>
        <dbReference type="ARBA" id="ARBA00023012"/>
    </source>
</evidence>
<dbReference type="PANTHER" id="PTHR45453">
    <property type="entry name" value="PHOSPHATE REGULON SENSOR PROTEIN PHOR"/>
    <property type="match status" value="1"/>
</dbReference>
<keyword evidence="5" id="KW-0597">Phosphoprotein</keyword>
<dbReference type="GO" id="GO:0004721">
    <property type="term" value="F:phosphoprotein phosphatase activity"/>
    <property type="evidence" value="ECO:0007669"/>
    <property type="project" value="TreeGrafter"/>
</dbReference>
<comment type="catalytic activity">
    <reaction evidence="1">
        <text>ATP + protein L-histidine = ADP + protein N-phospho-L-histidine.</text>
        <dbReference type="EC" id="2.7.13.3"/>
    </reaction>
</comment>
<dbReference type="SUPFAM" id="SSF55874">
    <property type="entry name" value="ATPase domain of HSP90 chaperone/DNA topoisomerase II/histidine kinase"/>
    <property type="match status" value="1"/>
</dbReference>
<keyword evidence="4" id="KW-1003">Cell membrane</keyword>
<organism evidence="13 14">
    <name type="scientific">Blautia liquoris</name>
    <dbReference type="NCBI Taxonomy" id="2779518"/>
    <lineage>
        <taxon>Bacteria</taxon>
        <taxon>Bacillati</taxon>
        <taxon>Bacillota</taxon>
        <taxon>Clostridia</taxon>
        <taxon>Lachnospirales</taxon>
        <taxon>Lachnospiraceae</taxon>
        <taxon>Blautia</taxon>
    </lineage>
</organism>
<dbReference type="PROSITE" id="PS50109">
    <property type="entry name" value="HIS_KIN"/>
    <property type="match status" value="1"/>
</dbReference>
<keyword evidence="14" id="KW-1185">Reference proteome</keyword>
<evidence type="ECO:0000256" key="8">
    <source>
        <dbReference type="ARBA" id="ARBA00022777"/>
    </source>
</evidence>
<dbReference type="GO" id="GO:0016036">
    <property type="term" value="P:cellular response to phosphate starvation"/>
    <property type="evidence" value="ECO:0007669"/>
    <property type="project" value="TreeGrafter"/>
</dbReference>
<dbReference type="PRINTS" id="PR00344">
    <property type="entry name" value="BCTRLSENSOR"/>
</dbReference>
<dbReference type="EMBL" id="CP063304">
    <property type="protein sequence ID" value="QOV20284.1"/>
    <property type="molecule type" value="Genomic_DNA"/>
</dbReference>
<evidence type="ECO:0000256" key="6">
    <source>
        <dbReference type="ARBA" id="ARBA00022679"/>
    </source>
</evidence>
<dbReference type="PANTHER" id="PTHR45453:SF2">
    <property type="entry name" value="HISTIDINE KINASE"/>
    <property type="match status" value="1"/>
</dbReference>
<dbReference type="InterPro" id="IPR003594">
    <property type="entry name" value="HATPase_dom"/>
</dbReference>
<evidence type="ECO:0000256" key="4">
    <source>
        <dbReference type="ARBA" id="ARBA00022475"/>
    </source>
</evidence>
<dbReference type="InterPro" id="IPR004358">
    <property type="entry name" value="Sig_transdc_His_kin-like_C"/>
</dbReference>
<keyword evidence="7" id="KW-0812">Transmembrane</keyword>